<name>A0A6G9QMN0_9GAMM</name>
<dbReference type="AlphaFoldDB" id="A0A6G9QMN0"/>
<keyword evidence="3" id="KW-1185">Reference proteome</keyword>
<dbReference type="EMBL" id="CP050313">
    <property type="protein sequence ID" value="QIR15658.1"/>
    <property type="molecule type" value="Genomic_DNA"/>
</dbReference>
<reference evidence="2 3" key="1">
    <citation type="submission" date="2020-03" db="EMBL/GenBank/DDBJ databases">
        <title>Complete genome sequence of Shewanella sp.</title>
        <authorList>
            <person name="Kim Y.-S."/>
            <person name="Kim S.-J."/>
            <person name="Jung H.-K."/>
            <person name="Kim K.-H."/>
        </authorList>
    </citation>
    <scope>NUCLEOTIDE SEQUENCE [LARGE SCALE GENOMIC DNA]</scope>
    <source>
        <strain evidence="2 3">PN3F2</strain>
    </source>
</reference>
<keyword evidence="1" id="KW-0472">Membrane</keyword>
<sequence length="223" mass="24837">MNKSMYIIISVVFIFALLIGYGFMPASINHQAISQTDESAHSANTQLVNLDDVMLALFSFQTDKQWQIQLPESPANKPIFVPLTELKRADNIHLAIGHYQDAFDSGSVALDYSKITPINLGNPEQEMLFAAPFAVSNQGSGNFWYLGLFRLNNQTAHISHLDSMLLGDRIKLNTIGIPDPLHVSQLKISYWQHGEQQAMAEVPNQLVEQNIAVSFTGLTKITH</sequence>
<feature type="transmembrane region" description="Helical" evidence="1">
    <location>
        <begin position="6"/>
        <end position="24"/>
    </location>
</feature>
<dbReference type="RefSeq" id="WP_167679514.1">
    <property type="nucleotide sequence ID" value="NZ_CP050313.1"/>
</dbReference>
<accession>A0A6G9QMN0</accession>
<evidence type="ECO:0000313" key="2">
    <source>
        <dbReference type="EMBL" id="QIR15658.1"/>
    </source>
</evidence>
<keyword evidence="1" id="KW-1133">Transmembrane helix</keyword>
<evidence type="ECO:0000313" key="3">
    <source>
        <dbReference type="Proteomes" id="UP000502608"/>
    </source>
</evidence>
<keyword evidence="1" id="KW-0812">Transmembrane</keyword>
<dbReference type="Proteomes" id="UP000502608">
    <property type="component" value="Chromosome"/>
</dbReference>
<evidence type="ECO:0000256" key="1">
    <source>
        <dbReference type="SAM" id="Phobius"/>
    </source>
</evidence>
<gene>
    <name evidence="2" type="ORF">HBH39_15165</name>
</gene>
<dbReference type="KEGG" id="saes:HBH39_15165"/>
<protein>
    <submittedName>
        <fullName evidence="2">Uncharacterized protein</fullName>
    </submittedName>
</protein>
<proteinExistence type="predicted"/>
<organism evidence="2 3">
    <name type="scientific">Shewanella aestuarii</name>
    <dbReference type="NCBI Taxonomy" id="1028752"/>
    <lineage>
        <taxon>Bacteria</taxon>
        <taxon>Pseudomonadati</taxon>
        <taxon>Pseudomonadota</taxon>
        <taxon>Gammaproteobacteria</taxon>
        <taxon>Alteromonadales</taxon>
        <taxon>Shewanellaceae</taxon>
        <taxon>Shewanella</taxon>
    </lineage>
</organism>